<dbReference type="InterPro" id="IPR008613">
    <property type="entry name" value="Excalibur_Ca-bd_domain"/>
</dbReference>
<accession>A0ABX9XK40</accession>
<feature type="compositionally biased region" description="Basic and acidic residues" evidence="1">
    <location>
        <begin position="86"/>
        <end position="101"/>
    </location>
</feature>
<dbReference type="Proteomes" id="UP000275199">
    <property type="component" value="Unassembled WGS sequence"/>
</dbReference>
<feature type="domain" description="Excalibur calcium-binding" evidence="2">
    <location>
        <begin position="61"/>
        <end position="96"/>
    </location>
</feature>
<organism evidence="3 4">
    <name type="scientific">Pseudomonas neustonica</name>
    <dbReference type="NCBI Taxonomy" id="2487346"/>
    <lineage>
        <taxon>Bacteria</taxon>
        <taxon>Pseudomonadati</taxon>
        <taxon>Pseudomonadota</taxon>
        <taxon>Gammaproteobacteria</taxon>
        <taxon>Pseudomonadales</taxon>
        <taxon>Pseudomonadaceae</taxon>
        <taxon>Pseudomonas</taxon>
    </lineage>
</organism>
<feature type="compositionally biased region" description="Polar residues" evidence="1">
    <location>
        <begin position="26"/>
        <end position="45"/>
    </location>
</feature>
<gene>
    <name evidence="3" type="ORF">EF096_06930</name>
</gene>
<evidence type="ECO:0000313" key="4">
    <source>
        <dbReference type="Proteomes" id="UP000275199"/>
    </source>
</evidence>
<dbReference type="EMBL" id="RKKU01000005">
    <property type="protein sequence ID" value="ROZ86461.1"/>
    <property type="molecule type" value="Genomic_DNA"/>
</dbReference>
<dbReference type="SMART" id="SM00894">
    <property type="entry name" value="Excalibur"/>
    <property type="match status" value="1"/>
</dbReference>
<protein>
    <submittedName>
        <fullName evidence="3">Calcium-binding protein</fullName>
    </submittedName>
</protein>
<feature type="region of interest" description="Disordered" evidence="1">
    <location>
        <begin position="81"/>
        <end position="101"/>
    </location>
</feature>
<name>A0ABX9XK40_9PSED</name>
<evidence type="ECO:0000259" key="2">
    <source>
        <dbReference type="SMART" id="SM00894"/>
    </source>
</evidence>
<comment type="caution">
    <text evidence="3">The sequence shown here is derived from an EMBL/GenBank/DDBJ whole genome shotgun (WGS) entry which is preliminary data.</text>
</comment>
<keyword evidence="4" id="KW-1185">Reference proteome</keyword>
<feature type="region of interest" description="Disordered" evidence="1">
    <location>
        <begin position="26"/>
        <end position="63"/>
    </location>
</feature>
<proteinExistence type="predicted"/>
<dbReference type="RefSeq" id="WP_123888896.1">
    <property type="nucleotide sequence ID" value="NZ_JBPYCX010000006.1"/>
</dbReference>
<reference evidence="3 4" key="1">
    <citation type="submission" date="2018-11" db="EMBL/GenBank/DDBJ databases">
        <authorList>
            <person name="Jang G.I."/>
            <person name="Hwang C.Y."/>
        </authorList>
    </citation>
    <scope>NUCLEOTIDE SEQUENCE [LARGE SCALE GENOMIC DNA]</scope>
    <source>
        <strain evidence="3 4">SSM26</strain>
    </source>
</reference>
<evidence type="ECO:0000313" key="3">
    <source>
        <dbReference type="EMBL" id="ROZ86461.1"/>
    </source>
</evidence>
<sequence length="101" mass="11360">MKKLLFVILLAFAGWKMYTEKLQPQTPTITSYGDSGTSQVSSSRVTPTPPTPPKPNFSCDGRQHCSQMRSRAEAEFFTRHCPNTKMDGDRDGIPCENDSRF</sequence>
<evidence type="ECO:0000256" key="1">
    <source>
        <dbReference type="SAM" id="MobiDB-lite"/>
    </source>
</evidence>
<dbReference type="Pfam" id="PF05901">
    <property type="entry name" value="Excalibur"/>
    <property type="match status" value="1"/>
</dbReference>